<dbReference type="Proteomes" id="UP001359559">
    <property type="component" value="Unassembled WGS sequence"/>
</dbReference>
<gene>
    <name evidence="2" type="ORF">RJT34_02448</name>
</gene>
<dbReference type="InterPro" id="IPR036291">
    <property type="entry name" value="NAD(P)-bd_dom_sf"/>
</dbReference>
<dbReference type="SMART" id="SM00919">
    <property type="entry name" value="Malic_M"/>
    <property type="match status" value="1"/>
</dbReference>
<dbReference type="Pfam" id="PF03949">
    <property type="entry name" value="Malic_M"/>
    <property type="match status" value="1"/>
</dbReference>
<dbReference type="GO" id="GO:0006108">
    <property type="term" value="P:malate metabolic process"/>
    <property type="evidence" value="ECO:0007669"/>
    <property type="project" value="TreeGrafter"/>
</dbReference>
<dbReference type="Gene3D" id="3.40.50.720">
    <property type="entry name" value="NAD(P)-binding Rossmann-like Domain"/>
    <property type="match status" value="1"/>
</dbReference>
<keyword evidence="3" id="KW-1185">Reference proteome</keyword>
<evidence type="ECO:0000313" key="3">
    <source>
        <dbReference type="Proteomes" id="UP001359559"/>
    </source>
</evidence>
<reference evidence="2 3" key="1">
    <citation type="submission" date="2024-01" db="EMBL/GenBank/DDBJ databases">
        <title>The genomes of 5 underutilized Papilionoideae crops provide insights into root nodulation and disease resistance.</title>
        <authorList>
            <person name="Yuan L."/>
        </authorList>
    </citation>
    <scope>NUCLEOTIDE SEQUENCE [LARGE SCALE GENOMIC DNA]</scope>
    <source>
        <strain evidence="2">LY-2023</strain>
        <tissue evidence="2">Leaf</tissue>
    </source>
</reference>
<dbReference type="EMBL" id="JAYKXN010000001">
    <property type="protein sequence ID" value="KAK7317866.1"/>
    <property type="molecule type" value="Genomic_DNA"/>
</dbReference>
<dbReference type="PANTHER" id="PTHR23406">
    <property type="entry name" value="MALIC ENZYME-RELATED"/>
    <property type="match status" value="1"/>
</dbReference>
<accession>A0AAN9KJ45</accession>
<comment type="caution">
    <text evidence="2">The sequence shown here is derived from an EMBL/GenBank/DDBJ whole genome shotgun (WGS) entry which is preliminary data.</text>
</comment>
<name>A0AAN9KJ45_CLITE</name>
<protein>
    <recommendedName>
        <fullName evidence="1">Malic enzyme NAD-binding domain-containing protein</fullName>
    </recommendedName>
</protein>
<dbReference type="GO" id="GO:0009507">
    <property type="term" value="C:chloroplast"/>
    <property type="evidence" value="ECO:0007669"/>
    <property type="project" value="TreeGrafter"/>
</dbReference>
<evidence type="ECO:0000259" key="1">
    <source>
        <dbReference type="SMART" id="SM00919"/>
    </source>
</evidence>
<sequence length="198" mass="22382">MDSKMNAITELLHLRPACEVLRQDERDNRRRTSHCVVAKHDFESNMFVGTPLIDMHSTRGSGSIMDAYKVFDGMREKIEQHRVTENVSLLIKTTAPLEEVRKNIWLVDSKKIRPTVLIGTSGQGRTLIKEVVEAMASINVKPIILSLSNPTSQLECTAEEGYKWSQGRAIFASGSPFPPMEYERKVFVPGQVDFKFLS</sequence>
<dbReference type="SUPFAM" id="SSF51735">
    <property type="entry name" value="NAD(P)-binding Rossmann-fold domains"/>
    <property type="match status" value="1"/>
</dbReference>
<dbReference type="InterPro" id="IPR012302">
    <property type="entry name" value="Malic_NAD-bd"/>
</dbReference>
<proteinExistence type="predicted"/>
<dbReference type="GO" id="GO:0004473">
    <property type="term" value="F:malate dehydrogenase (decarboxylating) (NADP+) activity"/>
    <property type="evidence" value="ECO:0007669"/>
    <property type="project" value="TreeGrafter"/>
</dbReference>
<dbReference type="AlphaFoldDB" id="A0AAN9KJ45"/>
<evidence type="ECO:0000313" key="2">
    <source>
        <dbReference type="EMBL" id="KAK7317866.1"/>
    </source>
</evidence>
<feature type="domain" description="Malic enzyme NAD-binding" evidence="1">
    <location>
        <begin position="61"/>
        <end position="198"/>
    </location>
</feature>
<dbReference type="GO" id="GO:0051287">
    <property type="term" value="F:NAD binding"/>
    <property type="evidence" value="ECO:0007669"/>
    <property type="project" value="InterPro"/>
</dbReference>
<dbReference type="PANTHER" id="PTHR23406:SF76">
    <property type="entry name" value="NADP-DEPENDENT MALIC ENZYME 4, CHLOROPLASTIC"/>
    <property type="match status" value="1"/>
</dbReference>
<organism evidence="2 3">
    <name type="scientific">Clitoria ternatea</name>
    <name type="common">Butterfly pea</name>
    <dbReference type="NCBI Taxonomy" id="43366"/>
    <lineage>
        <taxon>Eukaryota</taxon>
        <taxon>Viridiplantae</taxon>
        <taxon>Streptophyta</taxon>
        <taxon>Embryophyta</taxon>
        <taxon>Tracheophyta</taxon>
        <taxon>Spermatophyta</taxon>
        <taxon>Magnoliopsida</taxon>
        <taxon>eudicotyledons</taxon>
        <taxon>Gunneridae</taxon>
        <taxon>Pentapetalae</taxon>
        <taxon>rosids</taxon>
        <taxon>fabids</taxon>
        <taxon>Fabales</taxon>
        <taxon>Fabaceae</taxon>
        <taxon>Papilionoideae</taxon>
        <taxon>50 kb inversion clade</taxon>
        <taxon>NPAAA clade</taxon>
        <taxon>indigoferoid/millettioid clade</taxon>
        <taxon>Phaseoleae</taxon>
        <taxon>Clitoria</taxon>
    </lineage>
</organism>